<name>A0A4R3MHT4_9HYPH</name>
<evidence type="ECO:0000313" key="2">
    <source>
        <dbReference type="Proteomes" id="UP000295678"/>
    </source>
</evidence>
<reference evidence="1 2" key="1">
    <citation type="submission" date="2019-03" db="EMBL/GenBank/DDBJ databases">
        <title>Genomic Encyclopedia of Type Strains, Phase IV (KMG-IV): sequencing the most valuable type-strain genomes for metagenomic binning, comparative biology and taxonomic classification.</title>
        <authorList>
            <person name="Goeker M."/>
        </authorList>
    </citation>
    <scope>NUCLEOTIDE SEQUENCE [LARGE SCALE GENOMIC DNA]</scope>
    <source>
        <strain evidence="1 2">DSM 19345</strain>
    </source>
</reference>
<dbReference type="Proteomes" id="UP000295678">
    <property type="component" value="Unassembled WGS sequence"/>
</dbReference>
<dbReference type="AlphaFoldDB" id="A0A4R3MHT4"/>
<sequence length="205" mass="22189">MLRPVRLPIGPEHHDGANMQRREFDHLVRISRPGLVVAPVGHDEIPALLDFATSQIPVLASAVEAVARVITRNSESAWVFRSEGRTRGVYAMLHLSAEGLEALLLGEFNTGYPDPSLTVRTGEAPAAIYKWAVVAPGMASAGICAISRFLQADRYATANLYAPPTTVPGARLMANLGFRPVHSGFPDLHRYVRIANRGSGLVDTE</sequence>
<accession>A0A4R3MHT4</accession>
<keyword evidence="2" id="KW-1185">Reference proteome</keyword>
<dbReference type="EMBL" id="SMAK01000001">
    <property type="protein sequence ID" value="TCT13182.1"/>
    <property type="molecule type" value="Genomic_DNA"/>
</dbReference>
<comment type="caution">
    <text evidence="1">The sequence shown here is derived from an EMBL/GenBank/DDBJ whole genome shotgun (WGS) entry which is preliminary data.</text>
</comment>
<proteinExistence type="predicted"/>
<gene>
    <name evidence="1" type="ORF">EDC22_10142</name>
</gene>
<organism evidence="1 2">
    <name type="scientific">Tepidamorphus gemmatus</name>
    <dbReference type="NCBI Taxonomy" id="747076"/>
    <lineage>
        <taxon>Bacteria</taxon>
        <taxon>Pseudomonadati</taxon>
        <taxon>Pseudomonadota</taxon>
        <taxon>Alphaproteobacteria</taxon>
        <taxon>Hyphomicrobiales</taxon>
        <taxon>Tepidamorphaceae</taxon>
        <taxon>Tepidamorphus</taxon>
    </lineage>
</organism>
<evidence type="ECO:0008006" key="3">
    <source>
        <dbReference type="Google" id="ProtNLM"/>
    </source>
</evidence>
<evidence type="ECO:0000313" key="1">
    <source>
        <dbReference type="EMBL" id="TCT13182.1"/>
    </source>
</evidence>
<protein>
    <recommendedName>
        <fullName evidence="3">N-acetyltransferase domain-containing protein</fullName>
    </recommendedName>
</protein>